<feature type="coiled-coil region" evidence="1">
    <location>
        <begin position="270"/>
        <end position="311"/>
    </location>
</feature>
<feature type="coiled-coil region" evidence="1">
    <location>
        <begin position="19"/>
        <end position="46"/>
    </location>
</feature>
<evidence type="ECO:0000256" key="1">
    <source>
        <dbReference type="SAM" id="Coils"/>
    </source>
</evidence>
<keyword evidence="3" id="KW-1185">Reference proteome</keyword>
<comment type="caution">
    <text evidence="2">The sequence shown here is derived from an EMBL/GenBank/DDBJ whole genome shotgun (WGS) entry which is preliminary data.</text>
</comment>
<feature type="coiled-coil region" evidence="1">
    <location>
        <begin position="74"/>
        <end position="118"/>
    </location>
</feature>
<dbReference type="RefSeq" id="WP_095299376.1">
    <property type="nucleotide sequence ID" value="NZ_CADEPK010000353.1"/>
</dbReference>
<proteinExistence type="predicted"/>
<gene>
    <name evidence="2" type="ORF">J2S02_002911</name>
</gene>
<keyword evidence="1" id="KW-0175">Coiled coil</keyword>
<organism evidence="2 3">
    <name type="scientific">Metabacillus niabensis</name>
    <dbReference type="NCBI Taxonomy" id="324854"/>
    <lineage>
        <taxon>Bacteria</taxon>
        <taxon>Bacillati</taxon>
        <taxon>Bacillota</taxon>
        <taxon>Bacilli</taxon>
        <taxon>Bacillales</taxon>
        <taxon>Bacillaceae</taxon>
        <taxon>Metabacillus</taxon>
    </lineage>
</organism>
<evidence type="ECO:0000313" key="2">
    <source>
        <dbReference type="EMBL" id="MDQ0226566.1"/>
    </source>
</evidence>
<feature type="coiled-coil region" evidence="1">
    <location>
        <begin position="208"/>
        <end position="235"/>
    </location>
</feature>
<accession>A0ABT9Z3Y4</accession>
<sequence length="312" mass="36270">MFTEINERLVEIRGDLRKKEKYELQLADYYKEAELLDERLSELRIQFKAEKVDVEKLEGFSLTNLFATLSGSKHDKLSKEKQDLLAAQHKLEEAAKSKMEIEEAIQKLKQKLFHLKNTEYEYQQLLLQKETLIKASSLSYANDVFELSEKEGNLKAYIAELEEAKIAGERVKHSLKQAITSLENAENWGALDMFGGGTISGFVKHQHIDQAEKDLHEAQTRMRQFQKELLDVKEAVQVEVNISEMLKFADFFFDGFITDYMVQGKITESLKQTREHYEKVNQILIKLSNQIDQKESELKNIQLEKNEMIISL</sequence>
<dbReference type="Proteomes" id="UP001232245">
    <property type="component" value="Unassembled WGS sequence"/>
</dbReference>
<dbReference type="EMBL" id="JAUSTZ010000005">
    <property type="protein sequence ID" value="MDQ0226566.1"/>
    <property type="molecule type" value="Genomic_DNA"/>
</dbReference>
<name>A0ABT9Z3Y4_9BACI</name>
<reference evidence="2 3" key="1">
    <citation type="submission" date="2023-07" db="EMBL/GenBank/DDBJ databases">
        <title>Genomic Encyclopedia of Type Strains, Phase IV (KMG-IV): sequencing the most valuable type-strain genomes for metagenomic binning, comparative biology and taxonomic classification.</title>
        <authorList>
            <person name="Goeker M."/>
        </authorList>
    </citation>
    <scope>NUCLEOTIDE SEQUENCE [LARGE SCALE GENOMIC DNA]</scope>
    <source>
        <strain evidence="2 3">DSM 17723</strain>
    </source>
</reference>
<protein>
    <submittedName>
        <fullName evidence="2">Chromosome segregation ATPase</fullName>
    </submittedName>
</protein>
<evidence type="ECO:0000313" key="3">
    <source>
        <dbReference type="Proteomes" id="UP001232245"/>
    </source>
</evidence>